<dbReference type="EMBL" id="JAPCWZ010000009">
    <property type="protein sequence ID" value="KAK8851379.1"/>
    <property type="molecule type" value="Genomic_DNA"/>
</dbReference>
<sequence length="679" mass="74166">MASASSPPPSDDYEPSSSEEDGDDHRPNRWDGPPSTWQDMNSQEIANSVALEETRNGDLAVHLYNAFALKRQGGVGRAPVPELDVNAQTGEAIRAAQWKPHSGWSAWPMPAATVPPDEFMKRAEDYNDGFTVRRPVTGAEGAPSFALEEVVSATALRFAKDKFQARPWQEDEDMVLTAPDDTDGKEDDHAALDESDSDGVSRSRPGSSKSASLKKEEPLDSDLDSSASDGGSSPVPPGPHYFKPVVSADDALSYDLLRPSARHILSKLDATLMVLHKSRNAAVNYASESESDSTVASDATTKSSQQGKRARGRPAKAAAALAMRLKRAQSKEADAAASSQTEDPGTTSRGEEDTNKEDEAQPKKIKRGRPKKEYPRLQGETEKQYKIRVARLRKEPRPVFSDDSETGIEPQSDAAELKPKRRSIARRKASASRDPSSDRSSVIGRKRTRHNLRDWRDVLGAAAVVGFSQPALDRAARRCADLFGQSLELRTMEEDPAMPDKVLQYAPGMELPDTARLLHQESEDEEEKPDDDRRRRARSTSVVSEDSRAPLRNASQNGERGGSVSSTGGGGQFFCTVDSCPRHTEGFARNTNLVRHMRLIHSLGKDGKLPLDVDSEDEMMGAVHVDGFLRPIKARRGWRGEGNRATTASPGKKGRGRPRKRGRPKSSDIALSDSSMDGL</sequence>
<feature type="compositionally biased region" description="Polar residues" evidence="1">
    <location>
        <begin position="35"/>
        <end position="44"/>
    </location>
</feature>
<feature type="compositionally biased region" description="Polar residues" evidence="1">
    <location>
        <begin position="337"/>
        <end position="348"/>
    </location>
</feature>
<feature type="compositionally biased region" description="Acidic residues" evidence="1">
    <location>
        <begin position="170"/>
        <end position="185"/>
    </location>
</feature>
<dbReference type="InterPro" id="IPR019622">
    <property type="entry name" value="Rrn9_dom"/>
</dbReference>
<feature type="region of interest" description="Disordered" evidence="1">
    <location>
        <begin position="636"/>
        <end position="679"/>
    </location>
</feature>
<feature type="region of interest" description="Disordered" evidence="1">
    <location>
        <begin position="283"/>
        <end position="451"/>
    </location>
</feature>
<keyword evidence="4" id="KW-1185">Reference proteome</keyword>
<feature type="region of interest" description="Disordered" evidence="1">
    <location>
        <begin position="1"/>
        <end position="44"/>
    </location>
</feature>
<feature type="compositionally biased region" description="Polar residues" evidence="1">
    <location>
        <begin position="286"/>
        <end position="306"/>
    </location>
</feature>
<protein>
    <submittedName>
        <fullName evidence="3">RNA polymerase I-specific transcription initiation factor-domain-containing protein</fullName>
    </submittedName>
</protein>
<feature type="compositionally biased region" description="Low complexity" evidence="1">
    <location>
        <begin position="224"/>
        <end position="233"/>
    </location>
</feature>
<evidence type="ECO:0000259" key="2">
    <source>
        <dbReference type="Pfam" id="PF10680"/>
    </source>
</evidence>
<feature type="domain" description="Rrn9" evidence="2">
    <location>
        <begin position="51"/>
        <end position="116"/>
    </location>
</feature>
<feature type="compositionally biased region" description="Pro residues" evidence="1">
    <location>
        <begin position="1"/>
        <end position="10"/>
    </location>
</feature>
<evidence type="ECO:0000313" key="4">
    <source>
        <dbReference type="Proteomes" id="UP001390339"/>
    </source>
</evidence>
<gene>
    <name evidence="3" type="ORF">PGQ11_013858</name>
</gene>
<comment type="caution">
    <text evidence="3">The sequence shown here is derived from an EMBL/GenBank/DDBJ whole genome shotgun (WGS) entry which is preliminary data.</text>
</comment>
<accession>A0ABR2HRP8</accession>
<feature type="compositionally biased region" description="Basic and acidic residues" evidence="1">
    <location>
        <begin position="349"/>
        <end position="362"/>
    </location>
</feature>
<organism evidence="3 4">
    <name type="scientific">Apiospora arundinis</name>
    <dbReference type="NCBI Taxonomy" id="335852"/>
    <lineage>
        <taxon>Eukaryota</taxon>
        <taxon>Fungi</taxon>
        <taxon>Dikarya</taxon>
        <taxon>Ascomycota</taxon>
        <taxon>Pezizomycotina</taxon>
        <taxon>Sordariomycetes</taxon>
        <taxon>Xylariomycetidae</taxon>
        <taxon>Amphisphaeriales</taxon>
        <taxon>Apiosporaceae</taxon>
        <taxon>Apiospora</taxon>
    </lineage>
</organism>
<feature type="compositionally biased region" description="Acidic residues" evidence="1">
    <location>
        <begin position="11"/>
        <end position="22"/>
    </location>
</feature>
<name>A0ABR2HRP8_9PEZI</name>
<feature type="compositionally biased region" description="Basic residues" evidence="1">
    <location>
        <begin position="419"/>
        <end position="430"/>
    </location>
</feature>
<feature type="region of interest" description="Disordered" evidence="1">
    <location>
        <begin position="169"/>
        <end position="242"/>
    </location>
</feature>
<dbReference type="GO" id="GO:0003743">
    <property type="term" value="F:translation initiation factor activity"/>
    <property type="evidence" value="ECO:0007669"/>
    <property type="project" value="UniProtKB-KW"/>
</dbReference>
<dbReference type="Proteomes" id="UP001390339">
    <property type="component" value="Unassembled WGS sequence"/>
</dbReference>
<feature type="compositionally biased region" description="Low complexity" evidence="1">
    <location>
        <begin position="202"/>
        <end position="211"/>
    </location>
</feature>
<feature type="region of interest" description="Disordered" evidence="1">
    <location>
        <begin position="520"/>
        <end position="569"/>
    </location>
</feature>
<keyword evidence="3" id="KW-0648">Protein biosynthesis</keyword>
<keyword evidence="3" id="KW-0396">Initiation factor</keyword>
<feature type="compositionally biased region" description="Basic residues" evidence="1">
    <location>
        <begin position="652"/>
        <end position="664"/>
    </location>
</feature>
<reference evidence="3 4" key="1">
    <citation type="journal article" date="2024" name="IMA Fungus">
        <title>Apiospora arundinis, a panoply of carbohydrate-active enzymes and secondary metabolites.</title>
        <authorList>
            <person name="Sorensen T."/>
            <person name="Petersen C."/>
            <person name="Muurmann A.T."/>
            <person name="Christiansen J.V."/>
            <person name="Brundto M.L."/>
            <person name="Overgaard C.K."/>
            <person name="Boysen A.T."/>
            <person name="Wollenberg R.D."/>
            <person name="Larsen T.O."/>
            <person name="Sorensen J.L."/>
            <person name="Nielsen K.L."/>
            <person name="Sondergaard T.E."/>
        </authorList>
    </citation>
    <scope>NUCLEOTIDE SEQUENCE [LARGE SCALE GENOMIC DNA]</scope>
    <source>
        <strain evidence="3 4">AAU 773</strain>
    </source>
</reference>
<feature type="compositionally biased region" description="Basic and acidic residues" evidence="1">
    <location>
        <begin position="371"/>
        <end position="385"/>
    </location>
</feature>
<evidence type="ECO:0000256" key="1">
    <source>
        <dbReference type="SAM" id="MobiDB-lite"/>
    </source>
</evidence>
<proteinExistence type="predicted"/>
<feature type="compositionally biased region" description="Low complexity" evidence="1">
    <location>
        <begin position="432"/>
        <end position="441"/>
    </location>
</feature>
<evidence type="ECO:0000313" key="3">
    <source>
        <dbReference type="EMBL" id="KAK8851379.1"/>
    </source>
</evidence>
<dbReference type="Pfam" id="PF10680">
    <property type="entry name" value="RRN9"/>
    <property type="match status" value="1"/>
</dbReference>